<sequence>MQHHKQNEFETSQLYEQLLLGIDHKMSSWTQEEDEKLMRMINSHQDDWEKCSKSFHQRDSFQCFRRYILLRKKNTKGSWTKIEDHFLRKYVDLLGNDKWNQIGTLVPGRISKQCRERWNNQLNPKIKTCRFSQEERMLLISLQRQFGNKWTKISTYFQGRTGNQLKNFWHSNISSENRLKRSLKQNEKMIQEKKKMQKRQESLPTKSKRRRKNNRKKIIVVRRRNNQKRKTADLGEFQNTNQAINFSFSKIQPELAIGIKPKIGNEDQRPENKETCHPILNFSPLKIIETINNFNVIIPEQKTIQRKRSYDQTSFKPENTATYQKNTNENGNLNEKENENENKNKNKNKNEKDFFSQTLLKSSETTTIPTSPKEKKYEFFQINEIASEDDSCQDNNFTFLKKEPFSTNFNTNPNFNSFESFDSQDFSDIRNTQYNFYDSDFIDLSFNSQTETYSGNSFLDNFQL</sequence>
<dbReference type="InterPro" id="IPR009057">
    <property type="entry name" value="Homeodomain-like_sf"/>
</dbReference>
<evidence type="ECO:0000256" key="4">
    <source>
        <dbReference type="ARBA" id="ARBA00023242"/>
    </source>
</evidence>
<feature type="domain" description="Myb-like" evidence="6">
    <location>
        <begin position="71"/>
        <end position="122"/>
    </location>
</feature>
<evidence type="ECO:0000313" key="8">
    <source>
        <dbReference type="EMBL" id="KAJ6228761.1"/>
    </source>
</evidence>
<evidence type="ECO:0000313" key="9">
    <source>
        <dbReference type="Proteomes" id="UP001150062"/>
    </source>
</evidence>
<keyword evidence="2" id="KW-0238">DNA-binding</keyword>
<evidence type="ECO:0000259" key="7">
    <source>
        <dbReference type="PROSITE" id="PS51294"/>
    </source>
</evidence>
<feature type="compositionally biased region" description="Basic residues" evidence="5">
    <location>
        <begin position="206"/>
        <end position="217"/>
    </location>
</feature>
<dbReference type="PANTHER" id="PTHR46621">
    <property type="entry name" value="SNRNA-ACTIVATING PROTEIN COMPLEX SUBUNIT 4"/>
    <property type="match status" value="1"/>
</dbReference>
<keyword evidence="3" id="KW-0804">Transcription</keyword>
<evidence type="ECO:0000259" key="6">
    <source>
        <dbReference type="PROSITE" id="PS50090"/>
    </source>
</evidence>
<protein>
    <submittedName>
        <fullName evidence="8">Transcription factor myb3r-2</fullName>
    </submittedName>
</protein>
<feature type="region of interest" description="Disordered" evidence="5">
    <location>
        <begin position="305"/>
        <end position="370"/>
    </location>
</feature>
<dbReference type="InterPro" id="IPR001005">
    <property type="entry name" value="SANT/Myb"/>
</dbReference>
<keyword evidence="4" id="KW-0539">Nucleus</keyword>
<proteinExistence type="predicted"/>
<comment type="caution">
    <text evidence="8">The sequence shown here is derived from an EMBL/GenBank/DDBJ whole genome shotgun (WGS) entry which is preliminary data.</text>
</comment>
<dbReference type="InterPro" id="IPR017930">
    <property type="entry name" value="Myb_dom"/>
</dbReference>
<dbReference type="PANTHER" id="PTHR46621:SF1">
    <property type="entry name" value="SNRNA-ACTIVATING PROTEIN COMPLEX SUBUNIT 4"/>
    <property type="match status" value="1"/>
</dbReference>
<name>A0ABQ8X7Y3_9EUKA</name>
<feature type="domain" description="Myb-like" evidence="6">
    <location>
        <begin position="123"/>
        <end position="173"/>
    </location>
</feature>
<feature type="compositionally biased region" description="Polar residues" evidence="5">
    <location>
        <begin position="311"/>
        <end position="324"/>
    </location>
</feature>
<feature type="domain" description="Myb-like" evidence="6">
    <location>
        <begin position="21"/>
        <end position="67"/>
    </location>
</feature>
<evidence type="ECO:0000256" key="2">
    <source>
        <dbReference type="ARBA" id="ARBA00023125"/>
    </source>
</evidence>
<keyword evidence="1" id="KW-0805">Transcription regulation</keyword>
<accession>A0ABQ8X7Y3</accession>
<gene>
    <name evidence="8" type="ORF">M0813_08254</name>
</gene>
<feature type="compositionally biased region" description="Polar residues" evidence="5">
    <location>
        <begin position="355"/>
        <end position="370"/>
    </location>
</feature>
<evidence type="ECO:0000256" key="3">
    <source>
        <dbReference type="ARBA" id="ARBA00023163"/>
    </source>
</evidence>
<dbReference type="CDD" id="cd00167">
    <property type="entry name" value="SANT"/>
    <property type="match status" value="3"/>
</dbReference>
<feature type="compositionally biased region" description="Basic and acidic residues" evidence="5">
    <location>
        <begin position="334"/>
        <end position="354"/>
    </location>
</feature>
<feature type="region of interest" description="Disordered" evidence="5">
    <location>
        <begin position="190"/>
        <end position="217"/>
    </location>
</feature>
<dbReference type="EMBL" id="JAOAOG010000325">
    <property type="protein sequence ID" value="KAJ6228761.1"/>
    <property type="molecule type" value="Genomic_DNA"/>
</dbReference>
<dbReference type="Proteomes" id="UP001150062">
    <property type="component" value="Unassembled WGS sequence"/>
</dbReference>
<keyword evidence="9" id="KW-1185">Reference proteome</keyword>
<dbReference type="SMART" id="SM00717">
    <property type="entry name" value="SANT"/>
    <property type="match status" value="3"/>
</dbReference>
<dbReference type="PROSITE" id="PS50090">
    <property type="entry name" value="MYB_LIKE"/>
    <property type="match status" value="3"/>
</dbReference>
<dbReference type="SUPFAM" id="SSF46689">
    <property type="entry name" value="Homeodomain-like"/>
    <property type="match status" value="2"/>
</dbReference>
<evidence type="ECO:0000256" key="1">
    <source>
        <dbReference type="ARBA" id="ARBA00023015"/>
    </source>
</evidence>
<dbReference type="Gene3D" id="1.10.10.60">
    <property type="entry name" value="Homeodomain-like"/>
    <property type="match status" value="3"/>
</dbReference>
<dbReference type="InterPro" id="IPR051575">
    <property type="entry name" value="Myb-like_DNA-bd"/>
</dbReference>
<feature type="domain" description="HTH myb-type" evidence="7">
    <location>
        <begin position="71"/>
        <end position="126"/>
    </location>
</feature>
<feature type="domain" description="HTH myb-type" evidence="7">
    <location>
        <begin position="127"/>
        <end position="177"/>
    </location>
</feature>
<dbReference type="PROSITE" id="PS51294">
    <property type="entry name" value="HTH_MYB"/>
    <property type="match status" value="2"/>
</dbReference>
<evidence type="ECO:0000256" key="5">
    <source>
        <dbReference type="SAM" id="MobiDB-lite"/>
    </source>
</evidence>
<feature type="compositionally biased region" description="Basic and acidic residues" evidence="5">
    <location>
        <begin position="190"/>
        <end position="201"/>
    </location>
</feature>
<reference evidence="8" key="1">
    <citation type="submission" date="2022-08" db="EMBL/GenBank/DDBJ databases">
        <title>Novel sulfate-reducing endosymbionts in the free-living metamonad Anaeramoeba.</title>
        <authorList>
            <person name="Jerlstrom-Hultqvist J."/>
            <person name="Cepicka I."/>
            <person name="Gallot-Lavallee L."/>
            <person name="Salas-Leiva D."/>
            <person name="Curtis B.A."/>
            <person name="Zahonova K."/>
            <person name="Pipaliya S."/>
            <person name="Dacks J."/>
            <person name="Roger A.J."/>
        </authorList>
    </citation>
    <scope>NUCLEOTIDE SEQUENCE</scope>
    <source>
        <strain evidence="8">Schooner1</strain>
    </source>
</reference>
<organism evidence="8 9">
    <name type="scientific">Anaeramoeba flamelloides</name>
    <dbReference type="NCBI Taxonomy" id="1746091"/>
    <lineage>
        <taxon>Eukaryota</taxon>
        <taxon>Metamonada</taxon>
        <taxon>Anaeramoebidae</taxon>
        <taxon>Anaeramoeba</taxon>
    </lineage>
</organism>
<dbReference type="Pfam" id="PF00249">
    <property type="entry name" value="Myb_DNA-binding"/>
    <property type="match status" value="1"/>
</dbReference>
<dbReference type="Pfam" id="PF13921">
    <property type="entry name" value="Myb_DNA-bind_6"/>
    <property type="match status" value="1"/>
</dbReference>